<dbReference type="Pfam" id="PF01764">
    <property type="entry name" value="Lipase_3"/>
    <property type="match status" value="1"/>
</dbReference>
<organism evidence="3">
    <name type="scientific">Strongyloides ratti</name>
    <name type="common">Parasitic roundworm</name>
    <dbReference type="NCBI Taxonomy" id="34506"/>
    <lineage>
        <taxon>Eukaryota</taxon>
        <taxon>Metazoa</taxon>
        <taxon>Ecdysozoa</taxon>
        <taxon>Nematoda</taxon>
        <taxon>Chromadorea</taxon>
        <taxon>Rhabditida</taxon>
        <taxon>Tylenchina</taxon>
        <taxon>Panagrolaimomorpha</taxon>
        <taxon>Strongyloidoidea</taxon>
        <taxon>Strongyloididae</taxon>
        <taxon>Strongyloides</taxon>
    </lineage>
</organism>
<dbReference type="OrthoDB" id="438440at2759"/>
<evidence type="ECO:0000313" key="3">
    <source>
        <dbReference type="EMBL" id="CEF62184.1"/>
    </source>
</evidence>
<evidence type="ECO:0000259" key="2">
    <source>
        <dbReference type="Pfam" id="PF01764"/>
    </source>
</evidence>
<dbReference type="InterPro" id="IPR029058">
    <property type="entry name" value="AB_hydrolase_fold"/>
</dbReference>
<dbReference type="CDD" id="cd00519">
    <property type="entry name" value="Lipase_3"/>
    <property type="match status" value="1"/>
</dbReference>
<dbReference type="SUPFAM" id="SSF53474">
    <property type="entry name" value="alpha/beta-Hydrolases"/>
    <property type="match status" value="1"/>
</dbReference>
<dbReference type="InterPro" id="IPR002921">
    <property type="entry name" value="Fungal_lipase-type"/>
</dbReference>
<dbReference type="PANTHER" id="PTHR45908:SF5">
    <property type="entry name" value="FUNGAL LIPASE-LIKE DOMAIN-CONTAINING PROTEIN"/>
    <property type="match status" value="1"/>
</dbReference>
<keyword evidence="1" id="KW-0732">Signal</keyword>
<evidence type="ECO:0000256" key="1">
    <source>
        <dbReference type="SAM" id="SignalP"/>
    </source>
</evidence>
<dbReference type="CTD" id="36374549"/>
<accession>A0A090L420</accession>
<evidence type="ECO:0000313" key="4">
    <source>
        <dbReference type="Proteomes" id="UP000035682"/>
    </source>
</evidence>
<keyword evidence="4" id="KW-1185">Reference proteome</keyword>
<evidence type="ECO:0000313" key="5">
    <source>
        <dbReference type="WBParaSite" id="SRAE_1000045800.1"/>
    </source>
</evidence>
<dbReference type="PANTHER" id="PTHR45908">
    <property type="entry name" value="PROTEIN CBG11750-RELATED"/>
    <property type="match status" value="1"/>
</dbReference>
<name>A0A090L420_STRRB</name>
<reference evidence="5" key="2">
    <citation type="submission" date="2020-12" db="UniProtKB">
        <authorList>
            <consortium name="WormBaseParasite"/>
        </authorList>
    </citation>
    <scope>IDENTIFICATION</scope>
</reference>
<gene>
    <name evidence="3 5 6" type="ORF">SRAE_1000045800</name>
</gene>
<feature type="chain" id="PRO_5015030458" evidence="1">
    <location>
        <begin position="19"/>
        <end position="328"/>
    </location>
</feature>
<feature type="signal peptide" evidence="1">
    <location>
        <begin position="1"/>
        <end position="18"/>
    </location>
</feature>
<dbReference type="AlphaFoldDB" id="A0A090L420"/>
<sequence>MLLLFLFFTLIKINLTSYQNVSFFRKNYYHHDVGKVLYLLSLDSYSRIPGQCISSNIPIISTYSPLTKGKVICDKRGNKCSFFILIDSRAQNMIISISGARSNYQFIQQLHSFTKGTLDFFKMGHVNSYIANAHQCVWEIVKKFLKKKIFTNYSIILTGHSFGGAIAALTALRIQISNYKKSNQIFLYTYGEPRFGTYLFAKNFDARIPNSFRVVYSTDIIPHLPPCKKLKKHRRRFHFFRTNYPCDERSLNSYYHHSTEVWYPKCCNRGCIIKVCKGYPKGEDSNCSNQLNFNLTNIFKYKKYHRGYFNEYNYNNFGIVNQGFNLDC</sequence>
<dbReference type="Gene3D" id="3.40.50.1820">
    <property type="entry name" value="alpha/beta hydrolase"/>
    <property type="match status" value="1"/>
</dbReference>
<dbReference type="WBParaSite" id="SRAE_1000045800.1">
    <property type="protein sequence ID" value="SRAE_1000045800.1"/>
    <property type="gene ID" value="WBGene00257054"/>
</dbReference>
<protein>
    <submittedName>
        <fullName evidence="3 5">Lipase, class 3 family-containing protein</fullName>
    </submittedName>
</protein>
<dbReference type="GeneID" id="36374549"/>
<dbReference type="RefSeq" id="XP_024501386.1">
    <property type="nucleotide sequence ID" value="XM_024647293.1"/>
</dbReference>
<dbReference type="WormBase" id="SRAE_1000045800">
    <property type="protein sequence ID" value="SRP04788"/>
    <property type="gene ID" value="WBGene00257054"/>
</dbReference>
<dbReference type="EMBL" id="LN609528">
    <property type="protein sequence ID" value="CEF62184.1"/>
    <property type="molecule type" value="Genomic_DNA"/>
</dbReference>
<evidence type="ECO:0000313" key="6">
    <source>
        <dbReference type="WormBase" id="SRAE_1000045800"/>
    </source>
</evidence>
<proteinExistence type="predicted"/>
<reference evidence="3 4" key="1">
    <citation type="submission" date="2014-09" db="EMBL/GenBank/DDBJ databases">
        <authorList>
            <person name="Martin A.A."/>
        </authorList>
    </citation>
    <scope>NUCLEOTIDE SEQUENCE</scope>
    <source>
        <strain evidence="4">ED321</strain>
        <strain evidence="3">ED321 Heterogonic</strain>
    </source>
</reference>
<dbReference type="Proteomes" id="UP000035682">
    <property type="component" value="Unplaced"/>
</dbReference>
<dbReference type="STRING" id="34506.A0A090L420"/>
<feature type="domain" description="Fungal lipase-type" evidence="2">
    <location>
        <begin position="95"/>
        <end position="228"/>
    </location>
</feature>
<dbReference type="GO" id="GO:0006629">
    <property type="term" value="P:lipid metabolic process"/>
    <property type="evidence" value="ECO:0007669"/>
    <property type="project" value="InterPro"/>
</dbReference>